<protein>
    <recommendedName>
        <fullName evidence="4">Flagellin protein FlaG</fullName>
    </recommendedName>
</protein>
<accession>A0A1B9F5Z0</accession>
<dbReference type="RefSeq" id="WP_067617311.1">
    <property type="nucleotide sequence ID" value="NZ_MAGO01000005.1"/>
</dbReference>
<dbReference type="Gene3D" id="3.30.160.170">
    <property type="entry name" value="FlaG-like"/>
    <property type="match status" value="1"/>
</dbReference>
<dbReference type="Pfam" id="PF03646">
    <property type="entry name" value="FlaG"/>
    <property type="match status" value="1"/>
</dbReference>
<comment type="caution">
    <text evidence="2">The sequence shown here is derived from an EMBL/GenBank/DDBJ whole genome shotgun (WGS) entry which is preliminary data.</text>
</comment>
<dbReference type="InterPro" id="IPR035924">
    <property type="entry name" value="FlaG-like_sf"/>
</dbReference>
<dbReference type="InterPro" id="IPR005186">
    <property type="entry name" value="FlaG"/>
</dbReference>
<dbReference type="OrthoDB" id="5373092at2"/>
<evidence type="ECO:0008006" key="4">
    <source>
        <dbReference type="Google" id="ProtNLM"/>
    </source>
</evidence>
<sequence>MEPKGIDIPGLIPTQGTSLKADRKSAPSIRPVVETKEGELKNLLETNRETQKGLFSLTEKDAKNATEMLNAELKDVPNVEVDWKFNRDAGVLVVFVKDKNTGRVLREIPPEQVLEILSGDSHQGLIIDRKA</sequence>
<dbReference type="EMBL" id="MAGO01000005">
    <property type="protein sequence ID" value="OCC15357.1"/>
    <property type="molecule type" value="Genomic_DNA"/>
</dbReference>
<evidence type="ECO:0000313" key="2">
    <source>
        <dbReference type="EMBL" id="OCC15357.1"/>
    </source>
</evidence>
<reference evidence="2 3" key="1">
    <citation type="submission" date="2016-06" db="EMBL/GenBank/DDBJ databases">
        <title>Respiratory ammonification of nitrate coupled to the oxidation of elemental sulfur in deep-sea autotrophic thermophilic bacteria.</title>
        <authorList>
            <person name="Slobodkina G.B."/>
            <person name="Mardanov A.V."/>
            <person name="Ravin N.V."/>
            <person name="Frolova A.A."/>
            <person name="Viryasiv M.B."/>
            <person name="Chernyh N.A."/>
            <person name="Bonch-Osmolovskaya E.A."/>
            <person name="Slobodkin A.I."/>
        </authorList>
    </citation>
    <scope>NUCLEOTIDE SEQUENCE [LARGE SCALE GENOMIC DNA]</scope>
    <source>
        <strain evidence="2 3">S69</strain>
    </source>
</reference>
<evidence type="ECO:0000256" key="1">
    <source>
        <dbReference type="SAM" id="MobiDB-lite"/>
    </source>
</evidence>
<gene>
    <name evidence="2" type="ORF">DBT_1104</name>
</gene>
<keyword evidence="3" id="KW-1185">Reference proteome</keyword>
<evidence type="ECO:0000313" key="3">
    <source>
        <dbReference type="Proteomes" id="UP000093080"/>
    </source>
</evidence>
<name>A0A1B9F5Z0_9BACT</name>
<dbReference type="AlphaFoldDB" id="A0A1B9F5Z0"/>
<dbReference type="STRING" id="1156395.DBT_1104"/>
<dbReference type="Proteomes" id="UP000093080">
    <property type="component" value="Unassembled WGS sequence"/>
</dbReference>
<dbReference type="SUPFAM" id="SSF160214">
    <property type="entry name" value="FlaG-like"/>
    <property type="match status" value="1"/>
</dbReference>
<proteinExistence type="predicted"/>
<organism evidence="2 3">
    <name type="scientific">Dissulfuribacter thermophilus</name>
    <dbReference type="NCBI Taxonomy" id="1156395"/>
    <lineage>
        <taxon>Bacteria</taxon>
        <taxon>Pseudomonadati</taxon>
        <taxon>Thermodesulfobacteriota</taxon>
        <taxon>Dissulfuribacteria</taxon>
        <taxon>Dissulfuribacterales</taxon>
        <taxon>Dissulfuribacteraceae</taxon>
        <taxon>Dissulfuribacter</taxon>
    </lineage>
</organism>
<feature type="region of interest" description="Disordered" evidence="1">
    <location>
        <begin position="1"/>
        <end position="28"/>
    </location>
</feature>